<dbReference type="REBASE" id="98571">
    <property type="entry name" value="M.Lfe14647ORF1134P"/>
</dbReference>
<keyword evidence="3 7" id="KW-0489">Methyltransferase</keyword>
<comment type="similarity">
    <text evidence="1 7">Belongs to the N(4)/N(6)-methyltransferase family.</text>
</comment>
<evidence type="ECO:0000313" key="9">
    <source>
        <dbReference type="Proteomes" id="UP000029452"/>
    </source>
</evidence>
<dbReference type="PRINTS" id="PR00505">
    <property type="entry name" value="D12N6MTFRASE"/>
</dbReference>
<dbReference type="PROSITE" id="PS00092">
    <property type="entry name" value="N6_MTASE"/>
    <property type="match status" value="1"/>
</dbReference>
<dbReference type="EC" id="2.1.1.72" evidence="2 7"/>
<evidence type="ECO:0000256" key="6">
    <source>
        <dbReference type="ARBA" id="ARBA00047942"/>
    </source>
</evidence>
<dbReference type="InterPro" id="IPR029063">
    <property type="entry name" value="SAM-dependent_MTases_sf"/>
</dbReference>
<reference evidence="8 9" key="1">
    <citation type="submission" date="2014-06" db="EMBL/GenBank/DDBJ databases">
        <title>Draft genome sequence of iron oxidizing acidophile Leptospirillum ferriphilum DSM14647.</title>
        <authorList>
            <person name="Cardenas J.P."/>
            <person name="Lazcano M."/>
            <person name="Ossandon F.J."/>
            <person name="Corbett M."/>
            <person name="Holmes D.S."/>
            <person name="Watkin E."/>
        </authorList>
    </citation>
    <scope>NUCLEOTIDE SEQUENCE [LARGE SCALE GENOMIC DNA]</scope>
    <source>
        <strain evidence="8 9">DSM 14647</strain>
    </source>
</reference>
<comment type="catalytic activity">
    <reaction evidence="6 7">
        <text>a 2'-deoxyadenosine in DNA + S-adenosyl-L-methionine = an N(6)-methyl-2'-deoxyadenosine in DNA + S-adenosyl-L-homocysteine + H(+)</text>
        <dbReference type="Rhea" id="RHEA:15197"/>
        <dbReference type="Rhea" id="RHEA-COMP:12418"/>
        <dbReference type="Rhea" id="RHEA-COMP:12419"/>
        <dbReference type="ChEBI" id="CHEBI:15378"/>
        <dbReference type="ChEBI" id="CHEBI:57856"/>
        <dbReference type="ChEBI" id="CHEBI:59789"/>
        <dbReference type="ChEBI" id="CHEBI:90615"/>
        <dbReference type="ChEBI" id="CHEBI:90616"/>
        <dbReference type="EC" id="2.1.1.72"/>
    </reaction>
</comment>
<evidence type="ECO:0000256" key="7">
    <source>
        <dbReference type="RuleBase" id="RU361257"/>
    </source>
</evidence>
<evidence type="ECO:0000256" key="1">
    <source>
        <dbReference type="ARBA" id="ARBA00006594"/>
    </source>
</evidence>
<proteinExistence type="inferred from homology"/>
<evidence type="ECO:0000256" key="3">
    <source>
        <dbReference type="ARBA" id="ARBA00022603"/>
    </source>
</evidence>
<dbReference type="EMBL" id="JPGK01000003">
    <property type="protein sequence ID" value="KGA94371.1"/>
    <property type="molecule type" value="Genomic_DNA"/>
</dbReference>
<accession>A0A094YMA3</accession>
<evidence type="ECO:0000256" key="2">
    <source>
        <dbReference type="ARBA" id="ARBA00011900"/>
    </source>
</evidence>
<dbReference type="GO" id="GO:0043565">
    <property type="term" value="F:sequence-specific DNA binding"/>
    <property type="evidence" value="ECO:0007669"/>
    <property type="project" value="TreeGrafter"/>
</dbReference>
<dbReference type="InterPro" id="IPR002052">
    <property type="entry name" value="DNA_methylase_N6_adenine_CS"/>
</dbReference>
<dbReference type="GO" id="GO:0009307">
    <property type="term" value="P:DNA restriction-modification system"/>
    <property type="evidence" value="ECO:0007669"/>
    <property type="project" value="InterPro"/>
</dbReference>
<dbReference type="PANTHER" id="PTHR30481">
    <property type="entry name" value="DNA ADENINE METHYLASE"/>
    <property type="match status" value="1"/>
</dbReference>
<dbReference type="Proteomes" id="UP000029452">
    <property type="component" value="Unassembled WGS sequence"/>
</dbReference>
<dbReference type="PANTHER" id="PTHR30481:SF3">
    <property type="entry name" value="DNA ADENINE METHYLASE"/>
    <property type="match status" value="1"/>
</dbReference>
<dbReference type="GO" id="GO:1904047">
    <property type="term" value="F:S-adenosyl-L-methionine binding"/>
    <property type="evidence" value="ECO:0007669"/>
    <property type="project" value="TreeGrafter"/>
</dbReference>
<dbReference type="Pfam" id="PF02086">
    <property type="entry name" value="MethyltransfD12"/>
    <property type="match status" value="2"/>
</dbReference>
<dbReference type="InterPro" id="IPR023095">
    <property type="entry name" value="Ade_MeTrfase_dom_2"/>
</dbReference>
<sequence>MRIVSVPEEPESVPGESLPCRPLLKWAGGKSQLLGEIRARMPARYRRYIEPFVGGGALFFSLRPEGGVIADKNPELINLYQAVSRDVRGIVRHLRQYRNEEEVFYAVRLQNWQEMSPSEAAARTLFLNRTGYNGLYRVNRAGRFNVPFGRYKNPLVVDEEALEAAKTLLSGTTILCADFREVLSDIARPGDFLFLDPPYLPVSRYADFRRYTPDPFSLADHADLAEEIERLHARGCHVILTNANHPFVHEAFRAFTVEVLPTRRSISAAGKGRSGEDVVVTVRPGLPVLESRRPEEVSPQVKKFPETRWMGSKHKLLPEILGVLSRFDCETVVDLFAGSGIVGYMMKAEGWRVLSNDHMVLSSTTARALIENGTVTLPADEAKALLEPGRPVDRFVEQTFSGLYFSDEINRRIDILRANIGAIEHPVRRAIALTALARACLKKRPRGIFTYVGYRYDDGRRDLRLSFEEQFLEAVDRVNGAVFENGKDNLARHGDALTCPVPAGSSLVYIDPPYYSPLSDNSYVRRYHFVEGLARDWQGVEIEMDTVTRKFRSYPTPFSSRQGASMAFDRLFERFRASVLVVSYASNARPVLKEMVALMKKYKRHVEVVPVDYRYCFGNQGPVAGKGRNVVQEYLFVGY</sequence>
<organism evidence="8 9">
    <name type="scientific">Leptospirillum ferriphilum</name>
    <dbReference type="NCBI Taxonomy" id="178606"/>
    <lineage>
        <taxon>Bacteria</taxon>
        <taxon>Pseudomonadati</taxon>
        <taxon>Nitrospirota</taxon>
        <taxon>Nitrospiria</taxon>
        <taxon>Nitrospirales</taxon>
        <taxon>Nitrospiraceae</taxon>
        <taxon>Leptospirillum</taxon>
    </lineage>
</organism>
<dbReference type="SUPFAM" id="SSF53335">
    <property type="entry name" value="S-adenosyl-L-methionine-dependent methyltransferases"/>
    <property type="match status" value="2"/>
</dbReference>
<dbReference type="Gene3D" id="3.40.50.150">
    <property type="entry name" value="Vaccinia Virus protein VP39"/>
    <property type="match status" value="2"/>
</dbReference>
<dbReference type="NCBIfam" id="TIGR00571">
    <property type="entry name" value="dam"/>
    <property type="match status" value="1"/>
</dbReference>
<gene>
    <name evidence="8" type="ORF">LptCag_1134</name>
</gene>
<dbReference type="GO" id="GO:0006298">
    <property type="term" value="P:mismatch repair"/>
    <property type="evidence" value="ECO:0007669"/>
    <property type="project" value="TreeGrafter"/>
</dbReference>
<name>A0A094YMA3_9BACT</name>
<dbReference type="GO" id="GO:0009007">
    <property type="term" value="F:site-specific DNA-methyltransferase (adenine-specific) activity"/>
    <property type="evidence" value="ECO:0007669"/>
    <property type="project" value="UniProtKB-UniRule"/>
</dbReference>
<evidence type="ECO:0000313" key="8">
    <source>
        <dbReference type="EMBL" id="KGA94371.1"/>
    </source>
</evidence>
<evidence type="ECO:0000256" key="5">
    <source>
        <dbReference type="ARBA" id="ARBA00022691"/>
    </source>
</evidence>
<evidence type="ECO:0000256" key="4">
    <source>
        <dbReference type="ARBA" id="ARBA00022679"/>
    </source>
</evidence>
<keyword evidence="5 7" id="KW-0949">S-adenosyl-L-methionine</keyword>
<dbReference type="GO" id="GO:0032259">
    <property type="term" value="P:methylation"/>
    <property type="evidence" value="ECO:0007669"/>
    <property type="project" value="UniProtKB-KW"/>
</dbReference>
<dbReference type="PATRIC" id="fig|178606.4.peg.945"/>
<dbReference type="InterPro" id="IPR012327">
    <property type="entry name" value="MeTrfase_D12"/>
</dbReference>
<keyword evidence="4 7" id="KW-0808">Transferase</keyword>
<comment type="caution">
    <text evidence="8">The sequence shown here is derived from an EMBL/GenBank/DDBJ whole genome shotgun (WGS) entry which is preliminary data.</text>
</comment>
<dbReference type="AlphaFoldDB" id="A0A094YMA3"/>
<dbReference type="Gene3D" id="1.10.1020.10">
    <property type="entry name" value="Adenine-specific Methyltransferase, Domain 2"/>
    <property type="match status" value="1"/>
</dbReference>
<protein>
    <recommendedName>
        <fullName evidence="2 7">Site-specific DNA-methyltransferase (adenine-specific)</fullName>
        <ecNumber evidence="2 7">2.1.1.72</ecNumber>
    </recommendedName>
</protein>